<dbReference type="Proteomes" id="UP001630127">
    <property type="component" value="Unassembled WGS sequence"/>
</dbReference>
<comment type="caution">
    <text evidence="1">The sequence shown here is derived from an EMBL/GenBank/DDBJ whole genome shotgun (WGS) entry which is preliminary data.</text>
</comment>
<dbReference type="EMBL" id="JBJUIK010000008">
    <property type="protein sequence ID" value="KAL3520114.1"/>
    <property type="molecule type" value="Genomic_DNA"/>
</dbReference>
<proteinExistence type="predicted"/>
<protein>
    <submittedName>
        <fullName evidence="1">Uncharacterized protein</fullName>
    </submittedName>
</protein>
<evidence type="ECO:0000313" key="1">
    <source>
        <dbReference type="EMBL" id="KAL3520114.1"/>
    </source>
</evidence>
<dbReference type="PANTHER" id="PTHR31286:SF179">
    <property type="entry name" value="RNASE H TYPE-1 DOMAIN-CONTAINING PROTEIN"/>
    <property type="match status" value="1"/>
</dbReference>
<evidence type="ECO:0000313" key="2">
    <source>
        <dbReference type="Proteomes" id="UP001630127"/>
    </source>
</evidence>
<accession>A0ABD2ZLV8</accession>
<gene>
    <name evidence="1" type="ORF">ACH5RR_018263</name>
</gene>
<keyword evidence="2" id="KW-1185">Reference proteome</keyword>
<name>A0ABD2ZLV8_9GENT</name>
<reference evidence="1 2" key="1">
    <citation type="submission" date="2024-11" db="EMBL/GenBank/DDBJ databases">
        <title>A near-complete genome assembly of Cinchona calisaya.</title>
        <authorList>
            <person name="Lian D.C."/>
            <person name="Zhao X.W."/>
            <person name="Wei L."/>
        </authorList>
    </citation>
    <scope>NUCLEOTIDE SEQUENCE [LARGE SCALE GENOMIC DNA]</scope>
    <source>
        <tissue evidence="1">Nenye</tissue>
    </source>
</reference>
<organism evidence="1 2">
    <name type="scientific">Cinchona calisaya</name>
    <dbReference type="NCBI Taxonomy" id="153742"/>
    <lineage>
        <taxon>Eukaryota</taxon>
        <taxon>Viridiplantae</taxon>
        <taxon>Streptophyta</taxon>
        <taxon>Embryophyta</taxon>
        <taxon>Tracheophyta</taxon>
        <taxon>Spermatophyta</taxon>
        <taxon>Magnoliopsida</taxon>
        <taxon>eudicotyledons</taxon>
        <taxon>Gunneridae</taxon>
        <taxon>Pentapetalae</taxon>
        <taxon>asterids</taxon>
        <taxon>lamiids</taxon>
        <taxon>Gentianales</taxon>
        <taxon>Rubiaceae</taxon>
        <taxon>Cinchonoideae</taxon>
        <taxon>Cinchoneae</taxon>
        <taxon>Cinchona</taxon>
    </lineage>
</organism>
<sequence>MAALQSSAKRHPLPSISSFASVVCSSNDDIPLVPPSTYRGKPAVFFPLDTVQKLSKPFRFALVRKFLRGRPAMESMRHDFLKIGYMESKIAPILINFEGLRPYLFHKVASFSIAQVIGNCFKADISIATGSRLDKDKVHVDLDVSKPRLGRVWIANDG</sequence>
<dbReference type="InterPro" id="IPR040256">
    <property type="entry name" value="At4g02000-like"/>
</dbReference>
<dbReference type="AlphaFoldDB" id="A0ABD2ZLV8"/>
<dbReference type="PANTHER" id="PTHR31286">
    <property type="entry name" value="GLYCINE-RICH CELL WALL STRUCTURAL PROTEIN 1.8-LIKE"/>
    <property type="match status" value="1"/>
</dbReference>